<dbReference type="EMBL" id="CP119075">
    <property type="protein sequence ID" value="WED67525.1"/>
    <property type="molecule type" value="Genomic_DNA"/>
</dbReference>
<reference evidence="1" key="1">
    <citation type="submission" date="2023-03" db="EMBL/GenBank/DDBJ databases">
        <title>Lomoglobus Profundus gen. nov., sp. nov., a novel member of the phylum Verrucomicrobia, isolated from deep-marine sediment of South China Sea.</title>
        <authorList>
            <person name="Ahmad T."/>
            <person name="Ishaq S.E."/>
            <person name="Wang F."/>
        </authorList>
    </citation>
    <scope>NUCLEOTIDE SEQUENCE</scope>
    <source>
        <strain evidence="1">LMO-M01</strain>
    </source>
</reference>
<proteinExistence type="predicted"/>
<dbReference type="Proteomes" id="UP001218638">
    <property type="component" value="Chromosome"/>
</dbReference>
<organism evidence="1 2">
    <name type="scientific">Synoicihabitans lomoniglobus</name>
    <dbReference type="NCBI Taxonomy" id="2909285"/>
    <lineage>
        <taxon>Bacteria</taxon>
        <taxon>Pseudomonadati</taxon>
        <taxon>Verrucomicrobiota</taxon>
        <taxon>Opitutia</taxon>
        <taxon>Opitutales</taxon>
        <taxon>Opitutaceae</taxon>
        <taxon>Synoicihabitans</taxon>
    </lineage>
</organism>
<dbReference type="AlphaFoldDB" id="A0AAF0CT21"/>
<name>A0AAF0CT21_9BACT</name>
<evidence type="ECO:0000313" key="2">
    <source>
        <dbReference type="Proteomes" id="UP001218638"/>
    </source>
</evidence>
<gene>
    <name evidence="1" type="ORF">PXH66_17125</name>
</gene>
<evidence type="ECO:0000313" key="1">
    <source>
        <dbReference type="EMBL" id="WED67525.1"/>
    </source>
</evidence>
<keyword evidence="2" id="KW-1185">Reference proteome</keyword>
<accession>A0AAF0CT21</accession>
<evidence type="ECO:0008006" key="3">
    <source>
        <dbReference type="Google" id="ProtNLM"/>
    </source>
</evidence>
<sequence>MVVIGPNHATTPPICAQDCNYCFFLEKEGAAFTLRGLLKVSLEWTLVTLAYNLKRLHKLGADFKTA</sequence>
<dbReference type="RefSeq" id="WP_330930110.1">
    <property type="nucleotide sequence ID" value="NZ_CP119075.1"/>
</dbReference>
<protein>
    <recommendedName>
        <fullName evidence="3">Transposase DDE domain-containing protein</fullName>
    </recommendedName>
</protein>
<dbReference type="KEGG" id="slom:PXH66_17125"/>